<organism evidence="1 2">
    <name type="scientific">Paractinoplanes brasiliensis</name>
    <dbReference type="NCBI Taxonomy" id="52695"/>
    <lineage>
        <taxon>Bacteria</taxon>
        <taxon>Bacillati</taxon>
        <taxon>Actinomycetota</taxon>
        <taxon>Actinomycetes</taxon>
        <taxon>Micromonosporales</taxon>
        <taxon>Micromonosporaceae</taxon>
        <taxon>Paractinoplanes</taxon>
    </lineage>
</organism>
<dbReference type="Pfam" id="PF13328">
    <property type="entry name" value="HD_4"/>
    <property type="match status" value="1"/>
</dbReference>
<dbReference type="InterPro" id="IPR052194">
    <property type="entry name" value="MESH1"/>
</dbReference>
<dbReference type="Gene3D" id="1.10.3210.10">
    <property type="entry name" value="Hypothetical protein af1432"/>
    <property type="match status" value="1"/>
</dbReference>
<accession>A0A4R6JS90</accession>
<dbReference type="PANTHER" id="PTHR46246">
    <property type="entry name" value="GUANOSINE-3',5'-BIS(DIPHOSPHATE) 3'-PYROPHOSPHOHYDROLASE MESH1"/>
    <property type="match status" value="1"/>
</dbReference>
<comment type="caution">
    <text evidence="1">The sequence shown here is derived from an EMBL/GenBank/DDBJ whole genome shotgun (WGS) entry which is preliminary data.</text>
</comment>
<dbReference type="SUPFAM" id="SSF109604">
    <property type="entry name" value="HD-domain/PDEase-like"/>
    <property type="match status" value="1"/>
</dbReference>
<proteinExistence type="predicted"/>
<evidence type="ECO:0000313" key="1">
    <source>
        <dbReference type="EMBL" id="TDO38281.1"/>
    </source>
</evidence>
<keyword evidence="2" id="KW-1185">Reference proteome</keyword>
<sequence>MPLHAITEVYGEAGLRERFLLELETFPEAERAQLTGALDLAARLHAGDRRVREPYLNHLLRVAIRIIKYYGVRDVDVLTAALLHDAVEDHPAEVAGLAPDSDASGSHAALTAAAIAELSRRFGPRVAELVRSVTNPEYDPERDRHEQYRAHVAASLERDPWARVIKVSDFTDNGVGVVHTTLDKAVRAATKYRPLVPKLRELVGRPDTPLSIAAKDHIMDQLDLAEERFAALLDD</sequence>
<evidence type="ECO:0000313" key="2">
    <source>
        <dbReference type="Proteomes" id="UP000294901"/>
    </source>
</evidence>
<gene>
    <name evidence="1" type="ORF">C8E87_1931</name>
</gene>
<dbReference type="PANTHER" id="PTHR46246:SF1">
    <property type="entry name" value="GUANOSINE-3',5'-BIS(DIPHOSPHATE) 3'-PYROPHOSPHOHYDROLASE MESH1"/>
    <property type="match status" value="1"/>
</dbReference>
<dbReference type="AlphaFoldDB" id="A0A4R6JS90"/>
<dbReference type="Proteomes" id="UP000294901">
    <property type="component" value="Unassembled WGS sequence"/>
</dbReference>
<dbReference type="EMBL" id="SNWR01000001">
    <property type="protein sequence ID" value="TDO38281.1"/>
    <property type="molecule type" value="Genomic_DNA"/>
</dbReference>
<reference evidence="1 2" key="1">
    <citation type="submission" date="2019-03" db="EMBL/GenBank/DDBJ databases">
        <title>Sequencing the genomes of 1000 actinobacteria strains.</title>
        <authorList>
            <person name="Klenk H.-P."/>
        </authorList>
    </citation>
    <scope>NUCLEOTIDE SEQUENCE [LARGE SCALE GENOMIC DNA]</scope>
    <source>
        <strain evidence="1 2">DSM 43805</strain>
    </source>
</reference>
<protein>
    <submittedName>
        <fullName evidence="1">HD domain-containing protein</fullName>
    </submittedName>
</protein>
<name>A0A4R6JS90_9ACTN</name>
<dbReference type="GO" id="GO:0008893">
    <property type="term" value="F:guanosine-3',5'-bis(diphosphate) 3'-diphosphatase activity"/>
    <property type="evidence" value="ECO:0007669"/>
    <property type="project" value="TreeGrafter"/>
</dbReference>